<evidence type="ECO:0000313" key="2">
    <source>
        <dbReference type="EMBL" id="PWN18665.1"/>
    </source>
</evidence>
<name>A0A316U6V3_9BASI</name>
<gene>
    <name evidence="2" type="ORF">BCV69DRAFT_69739</name>
</gene>
<dbReference type="RefSeq" id="XP_025345825.1">
    <property type="nucleotide sequence ID" value="XM_025495454.1"/>
</dbReference>
<feature type="signal peptide" evidence="1">
    <location>
        <begin position="1"/>
        <end position="21"/>
    </location>
</feature>
<evidence type="ECO:0000313" key="3">
    <source>
        <dbReference type="Proteomes" id="UP000245942"/>
    </source>
</evidence>
<organism evidence="2 3">
    <name type="scientific">Pseudomicrostroma glucosiphilum</name>
    <dbReference type="NCBI Taxonomy" id="1684307"/>
    <lineage>
        <taxon>Eukaryota</taxon>
        <taxon>Fungi</taxon>
        <taxon>Dikarya</taxon>
        <taxon>Basidiomycota</taxon>
        <taxon>Ustilaginomycotina</taxon>
        <taxon>Exobasidiomycetes</taxon>
        <taxon>Microstromatales</taxon>
        <taxon>Microstromatales incertae sedis</taxon>
        <taxon>Pseudomicrostroma</taxon>
    </lineage>
</organism>
<dbReference type="OrthoDB" id="3354195at2759"/>
<keyword evidence="3" id="KW-1185">Reference proteome</keyword>
<dbReference type="AlphaFoldDB" id="A0A316U6V3"/>
<dbReference type="GeneID" id="37017188"/>
<accession>A0A316U6V3</accession>
<evidence type="ECO:0000256" key="1">
    <source>
        <dbReference type="SAM" id="SignalP"/>
    </source>
</evidence>
<proteinExistence type="predicted"/>
<reference evidence="2 3" key="1">
    <citation type="journal article" date="2018" name="Mol. Biol. Evol.">
        <title>Broad Genomic Sampling Reveals a Smut Pathogenic Ancestry of the Fungal Clade Ustilaginomycotina.</title>
        <authorList>
            <person name="Kijpornyongpan T."/>
            <person name="Mondo S.J."/>
            <person name="Barry K."/>
            <person name="Sandor L."/>
            <person name="Lee J."/>
            <person name="Lipzen A."/>
            <person name="Pangilinan J."/>
            <person name="LaButti K."/>
            <person name="Hainaut M."/>
            <person name="Henrissat B."/>
            <person name="Grigoriev I.V."/>
            <person name="Spatafora J.W."/>
            <person name="Aime M.C."/>
        </authorList>
    </citation>
    <scope>NUCLEOTIDE SEQUENCE [LARGE SCALE GENOMIC DNA]</scope>
    <source>
        <strain evidence="2 3">MCA 4718</strain>
    </source>
</reference>
<dbReference type="Proteomes" id="UP000245942">
    <property type="component" value="Unassembled WGS sequence"/>
</dbReference>
<feature type="chain" id="PRO_5016315057" evidence="1">
    <location>
        <begin position="22"/>
        <end position="149"/>
    </location>
</feature>
<sequence length="149" mass="15038">MRFALFTASLAALGLVASVSAAPVAPVAARSAGDIQTVGKGVCFLEAGLGVTDIEDALDGALGGIITGIEDVLGITSLEDSLGLTSCEDETSGLSDVQLVGKGLCYIEKGLGVTDTEDFLDETLGGAVTDIEDKLGITSLEKELKLTGC</sequence>
<keyword evidence="1" id="KW-0732">Signal</keyword>
<dbReference type="EMBL" id="KZ819335">
    <property type="protein sequence ID" value="PWN18665.1"/>
    <property type="molecule type" value="Genomic_DNA"/>
</dbReference>
<protein>
    <submittedName>
        <fullName evidence="2">Uncharacterized protein</fullName>
    </submittedName>
</protein>